<dbReference type="EC" id="2.7.13.3" evidence="2"/>
<dbReference type="Pfam" id="PF02518">
    <property type="entry name" value="HATPase_c"/>
    <property type="match status" value="1"/>
</dbReference>
<proteinExistence type="predicted"/>
<dbReference type="CDD" id="cd00082">
    <property type="entry name" value="HisKA"/>
    <property type="match status" value="1"/>
</dbReference>
<dbReference type="SMART" id="SM00387">
    <property type="entry name" value="HATPase_c"/>
    <property type="match status" value="1"/>
</dbReference>
<dbReference type="PRINTS" id="PR00344">
    <property type="entry name" value="BCTRLSENSOR"/>
</dbReference>
<dbReference type="InterPro" id="IPR003661">
    <property type="entry name" value="HisK_dim/P_dom"/>
</dbReference>
<keyword evidence="8" id="KW-1185">Reference proteome</keyword>
<dbReference type="Gene3D" id="3.40.50.2300">
    <property type="match status" value="1"/>
</dbReference>
<dbReference type="Pfam" id="PF00072">
    <property type="entry name" value="Response_reg"/>
    <property type="match status" value="1"/>
</dbReference>
<keyword evidence="7" id="KW-0418">Kinase</keyword>
<dbReference type="InterPro" id="IPR036097">
    <property type="entry name" value="HisK_dim/P_sf"/>
</dbReference>
<sequence length="363" mass="41405">MDNIKILIVEDDDLLRRTIGKILKREKLNYGEASNGNEAIEKVNEENFDIVISDVRMPGIDGIETITEIKKLSPNIKSIIMTGFASDDTPIKALRLGVNDYLYKPFELEEFLHCINRNIDMIKLERNNKQLNEEKLQKEKLALIGNMTSVIVHDVKNSLTPILGFAKLLESNESLDEKGKRFAEIIYNQSVNVLDKLKEMLQFARGEINIEQKETDVKEIYLEILKEKEKIIIDSEVNFISNFSDELEGIKIKVDIERLKQAITNILGNAQDAVSKSEDKNIELNFHKEDDKYCIIEIKDSGKGIPDDIINSIFIPFKTFGKAYGTGLGLAIVKDVIDKHDGEIKVESKKDEFTKFIIKLKLV</sequence>
<reference evidence="7 8" key="1">
    <citation type="submission" date="2022-11" db="EMBL/GenBank/DDBJ databases">
        <title>Haliovirga abyssi gen. nov., sp. nov., a mesophilic fermentative bacterium isolated from the Iheya North hydrothermal field and the proposal of Haliovirgaceae fam. nov.</title>
        <authorList>
            <person name="Miyazaki U."/>
            <person name="Tame A."/>
            <person name="Miyazaki J."/>
            <person name="Takai K."/>
            <person name="Sawayama S."/>
            <person name="Kitajima M."/>
            <person name="Okamoto A."/>
            <person name="Nakagawa S."/>
        </authorList>
    </citation>
    <scope>NUCLEOTIDE SEQUENCE [LARGE SCALE GENOMIC DNA]</scope>
    <source>
        <strain evidence="7 8">IC12</strain>
    </source>
</reference>
<dbReference type="SMART" id="SM00388">
    <property type="entry name" value="HisKA"/>
    <property type="match status" value="1"/>
</dbReference>
<dbReference type="InterPro" id="IPR004358">
    <property type="entry name" value="Sig_transdc_His_kin-like_C"/>
</dbReference>
<dbReference type="AlphaFoldDB" id="A0AAU9D9E8"/>
<evidence type="ECO:0000256" key="4">
    <source>
        <dbReference type="PROSITE-ProRule" id="PRU00169"/>
    </source>
</evidence>
<protein>
    <recommendedName>
        <fullName evidence="2">histidine kinase</fullName>
        <ecNumber evidence="2">2.7.13.3</ecNumber>
    </recommendedName>
</protein>
<feature type="modified residue" description="4-aspartylphosphate" evidence="4">
    <location>
        <position position="54"/>
    </location>
</feature>
<dbReference type="Pfam" id="PF00512">
    <property type="entry name" value="HisKA"/>
    <property type="match status" value="1"/>
</dbReference>
<dbReference type="SUPFAM" id="SSF55874">
    <property type="entry name" value="ATPase domain of HSP90 chaperone/DNA topoisomerase II/histidine kinase"/>
    <property type="match status" value="1"/>
</dbReference>
<gene>
    <name evidence="7" type="ORF">HLVA_04840</name>
</gene>
<dbReference type="InterPro" id="IPR001789">
    <property type="entry name" value="Sig_transdc_resp-reg_receiver"/>
</dbReference>
<dbReference type="SUPFAM" id="SSF52172">
    <property type="entry name" value="CheY-like"/>
    <property type="match status" value="1"/>
</dbReference>
<dbReference type="PANTHER" id="PTHR43547:SF2">
    <property type="entry name" value="HYBRID SIGNAL TRANSDUCTION HISTIDINE KINASE C"/>
    <property type="match status" value="1"/>
</dbReference>
<keyword evidence="3 4" id="KW-0597">Phosphoprotein</keyword>
<dbReference type="Gene3D" id="1.10.287.130">
    <property type="match status" value="1"/>
</dbReference>
<dbReference type="InterPro" id="IPR005467">
    <property type="entry name" value="His_kinase_dom"/>
</dbReference>
<dbReference type="EMBL" id="AP027059">
    <property type="protein sequence ID" value="BDU49915.1"/>
    <property type="molecule type" value="Genomic_DNA"/>
</dbReference>
<dbReference type="KEGG" id="haby:HLVA_04840"/>
<dbReference type="PROSITE" id="PS50110">
    <property type="entry name" value="RESPONSE_REGULATORY"/>
    <property type="match status" value="1"/>
</dbReference>
<dbReference type="PANTHER" id="PTHR43547">
    <property type="entry name" value="TWO-COMPONENT HISTIDINE KINASE"/>
    <property type="match status" value="1"/>
</dbReference>
<organism evidence="7 8">
    <name type="scientific">Haliovirga abyssi</name>
    <dbReference type="NCBI Taxonomy" id="2996794"/>
    <lineage>
        <taxon>Bacteria</taxon>
        <taxon>Fusobacteriati</taxon>
        <taxon>Fusobacteriota</taxon>
        <taxon>Fusobacteriia</taxon>
        <taxon>Fusobacteriales</taxon>
        <taxon>Haliovirgaceae</taxon>
        <taxon>Haliovirga</taxon>
    </lineage>
</organism>
<evidence type="ECO:0000256" key="2">
    <source>
        <dbReference type="ARBA" id="ARBA00012438"/>
    </source>
</evidence>
<evidence type="ECO:0000313" key="7">
    <source>
        <dbReference type="EMBL" id="BDU49915.1"/>
    </source>
</evidence>
<accession>A0AAU9D9E8</accession>
<dbReference type="CDD" id="cd17536">
    <property type="entry name" value="REC_YesN-like"/>
    <property type="match status" value="1"/>
</dbReference>
<dbReference type="InterPro" id="IPR011006">
    <property type="entry name" value="CheY-like_superfamily"/>
</dbReference>
<dbReference type="Proteomes" id="UP001321582">
    <property type="component" value="Chromosome"/>
</dbReference>
<dbReference type="Gene3D" id="3.30.565.10">
    <property type="entry name" value="Histidine kinase-like ATPase, C-terminal domain"/>
    <property type="match status" value="1"/>
</dbReference>
<dbReference type="GO" id="GO:0000155">
    <property type="term" value="F:phosphorelay sensor kinase activity"/>
    <property type="evidence" value="ECO:0007669"/>
    <property type="project" value="InterPro"/>
</dbReference>
<feature type="domain" description="Response regulatory" evidence="6">
    <location>
        <begin position="5"/>
        <end position="119"/>
    </location>
</feature>
<dbReference type="SMART" id="SM00448">
    <property type="entry name" value="REC"/>
    <property type="match status" value="1"/>
</dbReference>
<dbReference type="SUPFAM" id="SSF47384">
    <property type="entry name" value="Homodimeric domain of signal transducing histidine kinase"/>
    <property type="match status" value="1"/>
</dbReference>
<evidence type="ECO:0000259" key="6">
    <source>
        <dbReference type="PROSITE" id="PS50110"/>
    </source>
</evidence>
<keyword evidence="7" id="KW-0808">Transferase</keyword>
<name>A0AAU9D9E8_9FUSO</name>
<dbReference type="InterPro" id="IPR036890">
    <property type="entry name" value="HATPase_C_sf"/>
</dbReference>
<evidence type="ECO:0000256" key="1">
    <source>
        <dbReference type="ARBA" id="ARBA00000085"/>
    </source>
</evidence>
<comment type="catalytic activity">
    <reaction evidence="1">
        <text>ATP + protein L-histidine = ADP + protein N-phospho-L-histidine.</text>
        <dbReference type="EC" id="2.7.13.3"/>
    </reaction>
</comment>
<dbReference type="RefSeq" id="WP_307904855.1">
    <property type="nucleotide sequence ID" value="NZ_AP027059.1"/>
</dbReference>
<evidence type="ECO:0000256" key="3">
    <source>
        <dbReference type="ARBA" id="ARBA00022553"/>
    </source>
</evidence>
<evidence type="ECO:0000313" key="8">
    <source>
        <dbReference type="Proteomes" id="UP001321582"/>
    </source>
</evidence>
<dbReference type="PROSITE" id="PS50109">
    <property type="entry name" value="HIS_KIN"/>
    <property type="match status" value="1"/>
</dbReference>
<dbReference type="InterPro" id="IPR003594">
    <property type="entry name" value="HATPase_dom"/>
</dbReference>
<feature type="domain" description="Histidine kinase" evidence="5">
    <location>
        <begin position="150"/>
        <end position="363"/>
    </location>
</feature>
<evidence type="ECO:0000259" key="5">
    <source>
        <dbReference type="PROSITE" id="PS50109"/>
    </source>
</evidence>